<proteinExistence type="inferred from homology"/>
<dbReference type="InterPro" id="IPR004568">
    <property type="entry name" value="Ppantetheine-prot_Trfase_dom"/>
</dbReference>
<evidence type="ECO:0000256" key="1">
    <source>
        <dbReference type="ARBA" id="ARBA00022516"/>
    </source>
</evidence>
<dbReference type="NCBIfam" id="TIGR00556">
    <property type="entry name" value="pantethn_trn"/>
    <property type="match status" value="1"/>
</dbReference>
<dbReference type="SUPFAM" id="SSF56214">
    <property type="entry name" value="4'-phosphopantetheinyl transferase"/>
    <property type="match status" value="1"/>
</dbReference>
<dbReference type="InterPro" id="IPR037143">
    <property type="entry name" value="4-PPantetheinyl_Trfase_dom_sf"/>
</dbReference>
<keyword evidence="1 8" id="KW-0444">Lipid biosynthesis</keyword>
<dbReference type="EC" id="2.7.8.7" evidence="8"/>
<organism evidence="10 11">
    <name type="scientific">Tissierella creatinophila DSM 6911</name>
    <dbReference type="NCBI Taxonomy" id="1123403"/>
    <lineage>
        <taxon>Bacteria</taxon>
        <taxon>Bacillati</taxon>
        <taxon>Bacillota</taxon>
        <taxon>Tissierellia</taxon>
        <taxon>Tissierellales</taxon>
        <taxon>Tissierellaceae</taxon>
        <taxon>Tissierella</taxon>
    </lineage>
</organism>
<dbReference type="NCBIfam" id="TIGR00516">
    <property type="entry name" value="acpS"/>
    <property type="match status" value="1"/>
</dbReference>
<comment type="function">
    <text evidence="8">Transfers the 4'-phosphopantetheine moiety from coenzyme A to a Ser of acyl-carrier-protein.</text>
</comment>
<evidence type="ECO:0000313" key="11">
    <source>
        <dbReference type="Proteomes" id="UP000186112"/>
    </source>
</evidence>
<dbReference type="GO" id="GO:0008897">
    <property type="term" value="F:holo-[acyl-carrier-protein] synthase activity"/>
    <property type="evidence" value="ECO:0007669"/>
    <property type="project" value="UniProtKB-UniRule"/>
</dbReference>
<evidence type="ECO:0000256" key="5">
    <source>
        <dbReference type="ARBA" id="ARBA00022842"/>
    </source>
</evidence>
<evidence type="ECO:0000313" key="10">
    <source>
        <dbReference type="EMBL" id="OLS03061.1"/>
    </source>
</evidence>
<feature type="domain" description="4'-phosphopantetheinyl transferase" evidence="9">
    <location>
        <begin position="4"/>
        <end position="116"/>
    </location>
</feature>
<comment type="caution">
    <text evidence="10">The sequence shown here is derived from an EMBL/GenBank/DDBJ whole genome shotgun (WGS) entry which is preliminary data.</text>
</comment>
<keyword evidence="4 8" id="KW-0276">Fatty acid metabolism</keyword>
<evidence type="ECO:0000256" key="8">
    <source>
        <dbReference type="HAMAP-Rule" id="MF_00101"/>
    </source>
</evidence>
<dbReference type="InterPro" id="IPR008278">
    <property type="entry name" value="4-PPantetheinyl_Trfase_dom"/>
</dbReference>
<keyword evidence="2 8" id="KW-0808">Transferase</keyword>
<gene>
    <name evidence="8 10" type="primary">acpS</name>
    <name evidence="10" type="ORF">TICRE_07570</name>
</gene>
<evidence type="ECO:0000256" key="6">
    <source>
        <dbReference type="ARBA" id="ARBA00023098"/>
    </source>
</evidence>
<feature type="binding site" evidence="8">
    <location>
        <position position="6"/>
    </location>
    <ligand>
        <name>Mg(2+)</name>
        <dbReference type="ChEBI" id="CHEBI:18420"/>
    </ligand>
</feature>
<keyword evidence="6 8" id="KW-0443">Lipid metabolism</keyword>
<dbReference type="EMBL" id="LTDM01000011">
    <property type="protein sequence ID" value="OLS03061.1"/>
    <property type="molecule type" value="Genomic_DNA"/>
</dbReference>
<dbReference type="InterPro" id="IPR002582">
    <property type="entry name" value="ACPS"/>
</dbReference>
<dbReference type="GO" id="GO:0005737">
    <property type="term" value="C:cytoplasm"/>
    <property type="evidence" value="ECO:0007669"/>
    <property type="project" value="UniProtKB-SubCell"/>
</dbReference>
<dbReference type="Gene3D" id="3.90.470.20">
    <property type="entry name" value="4'-phosphopantetheinyl transferase domain"/>
    <property type="match status" value="1"/>
</dbReference>
<evidence type="ECO:0000256" key="4">
    <source>
        <dbReference type="ARBA" id="ARBA00022832"/>
    </source>
</evidence>
<dbReference type="AlphaFoldDB" id="A0A1U7M6Z8"/>
<evidence type="ECO:0000256" key="3">
    <source>
        <dbReference type="ARBA" id="ARBA00022723"/>
    </source>
</evidence>
<comment type="cofactor">
    <cofactor evidence="8">
        <name>Mg(2+)</name>
        <dbReference type="ChEBI" id="CHEBI:18420"/>
    </cofactor>
</comment>
<keyword evidence="7 8" id="KW-0275">Fatty acid biosynthesis</keyword>
<evidence type="ECO:0000256" key="7">
    <source>
        <dbReference type="ARBA" id="ARBA00023160"/>
    </source>
</evidence>
<dbReference type="Proteomes" id="UP000186112">
    <property type="component" value="Unassembled WGS sequence"/>
</dbReference>
<reference evidence="10 11" key="1">
    <citation type="submission" date="2016-02" db="EMBL/GenBank/DDBJ databases">
        <title>Genome sequence of Tissierella creatinophila DSM 6911.</title>
        <authorList>
            <person name="Poehlein A."/>
            <person name="Daniel R."/>
        </authorList>
    </citation>
    <scope>NUCLEOTIDE SEQUENCE [LARGE SCALE GENOMIC DNA]</scope>
    <source>
        <strain evidence="10 11">DSM 6911</strain>
    </source>
</reference>
<sequence>MRTGVDIVEIKRIEKILEKRRESFYKKVFTYSEIEYIENKINNPKTVAGLFATKESVSKLLGVGIGNLNWKDIEILHDKNGRPFINISSKIRKYLKEIDLNSIEISISHEKEYAISFSIGFFK</sequence>
<dbReference type="GO" id="GO:0006633">
    <property type="term" value="P:fatty acid biosynthetic process"/>
    <property type="evidence" value="ECO:0007669"/>
    <property type="project" value="UniProtKB-UniRule"/>
</dbReference>
<keyword evidence="5 8" id="KW-0460">Magnesium</keyword>
<evidence type="ECO:0000259" key="9">
    <source>
        <dbReference type="Pfam" id="PF01648"/>
    </source>
</evidence>
<name>A0A1U7M6Z8_TISCR</name>
<accession>A0A1U7M6Z8</accession>
<dbReference type="Pfam" id="PF01648">
    <property type="entry name" value="ACPS"/>
    <property type="match status" value="1"/>
</dbReference>
<evidence type="ECO:0000256" key="2">
    <source>
        <dbReference type="ARBA" id="ARBA00022679"/>
    </source>
</evidence>
<dbReference type="HAMAP" id="MF_00101">
    <property type="entry name" value="AcpS"/>
    <property type="match status" value="1"/>
</dbReference>
<keyword evidence="8" id="KW-0963">Cytoplasm</keyword>
<comment type="subcellular location">
    <subcellularLocation>
        <location evidence="8">Cytoplasm</location>
    </subcellularLocation>
</comment>
<dbReference type="GO" id="GO:0000287">
    <property type="term" value="F:magnesium ion binding"/>
    <property type="evidence" value="ECO:0007669"/>
    <property type="project" value="UniProtKB-UniRule"/>
</dbReference>
<feature type="binding site" evidence="8">
    <location>
        <position position="55"/>
    </location>
    <ligand>
        <name>Mg(2+)</name>
        <dbReference type="ChEBI" id="CHEBI:18420"/>
    </ligand>
</feature>
<comment type="similarity">
    <text evidence="8">Belongs to the P-Pant transferase superfamily. AcpS family.</text>
</comment>
<keyword evidence="11" id="KW-1185">Reference proteome</keyword>
<comment type="catalytic activity">
    <reaction evidence="8">
        <text>apo-[ACP] + CoA = holo-[ACP] + adenosine 3',5'-bisphosphate + H(+)</text>
        <dbReference type="Rhea" id="RHEA:12068"/>
        <dbReference type="Rhea" id="RHEA-COMP:9685"/>
        <dbReference type="Rhea" id="RHEA-COMP:9690"/>
        <dbReference type="ChEBI" id="CHEBI:15378"/>
        <dbReference type="ChEBI" id="CHEBI:29999"/>
        <dbReference type="ChEBI" id="CHEBI:57287"/>
        <dbReference type="ChEBI" id="CHEBI:58343"/>
        <dbReference type="ChEBI" id="CHEBI:64479"/>
        <dbReference type="EC" id="2.7.8.7"/>
    </reaction>
</comment>
<keyword evidence="3 8" id="KW-0479">Metal-binding</keyword>
<protein>
    <recommendedName>
        <fullName evidence="8">Holo-[acyl-carrier-protein] synthase</fullName>
        <shortName evidence="8">Holo-ACP synthase</shortName>
        <ecNumber evidence="8">2.7.8.7</ecNumber>
    </recommendedName>
    <alternativeName>
        <fullName evidence="8">4'-phosphopantetheinyl transferase AcpS</fullName>
    </alternativeName>
</protein>